<evidence type="ECO:0000256" key="1">
    <source>
        <dbReference type="SAM" id="MobiDB-lite"/>
    </source>
</evidence>
<evidence type="ECO:0000256" key="2">
    <source>
        <dbReference type="SAM" id="SignalP"/>
    </source>
</evidence>
<dbReference type="RefSeq" id="WP_089894511.1">
    <property type="nucleotide sequence ID" value="NZ_FNGV01000015.1"/>
</dbReference>
<feature type="region of interest" description="Disordered" evidence="1">
    <location>
        <begin position="42"/>
        <end position="75"/>
    </location>
</feature>
<name>A0A1G9WFL7_9FLAO</name>
<dbReference type="STRING" id="192904.SAMN04488514_11580"/>
<evidence type="ECO:0000313" key="3">
    <source>
        <dbReference type="EMBL" id="SDM83021.1"/>
    </source>
</evidence>
<evidence type="ECO:0000313" key="4">
    <source>
        <dbReference type="Proteomes" id="UP000199440"/>
    </source>
</evidence>
<protein>
    <submittedName>
        <fullName evidence="3">Collagen triple helix repeat-containing protein</fullName>
    </submittedName>
</protein>
<organism evidence="3 4">
    <name type="scientific">Kriegella aquimaris</name>
    <dbReference type="NCBI Taxonomy" id="192904"/>
    <lineage>
        <taxon>Bacteria</taxon>
        <taxon>Pseudomonadati</taxon>
        <taxon>Bacteroidota</taxon>
        <taxon>Flavobacteriia</taxon>
        <taxon>Flavobacteriales</taxon>
        <taxon>Flavobacteriaceae</taxon>
        <taxon>Kriegella</taxon>
    </lineage>
</organism>
<dbReference type="AlphaFoldDB" id="A0A1G9WFL7"/>
<dbReference type="OrthoDB" id="1430935at2"/>
<reference evidence="3 4" key="1">
    <citation type="submission" date="2016-10" db="EMBL/GenBank/DDBJ databases">
        <authorList>
            <person name="de Groot N.N."/>
        </authorList>
    </citation>
    <scope>NUCLEOTIDE SEQUENCE [LARGE SCALE GENOMIC DNA]</scope>
    <source>
        <strain evidence="3 4">DSM 19886</strain>
    </source>
</reference>
<sequence length="265" mass="28244">MKNIYLRTILLFALALFLTNCTPEDGIDGINGINGTDVIAGVDGTDGENGSDGADNENGANGIDGENGADGVDGEDGVNGIDGENGLGFDELTKYGSITMTLDGTRLDDVAFTDTAVFKFTPVNNYHTSSLVSTDLSELEFTLLRFISAPDDVFQSSLLNLGLTVIDAGEETQAFEFDLGINQYAVISDDNKFFSVNQNFSEDGIGITNFVISEYSFNETTNHLTFSFAFDVDGANNVTTNNLSVSGEVDVIVLKGLDIPDPWGC</sequence>
<proteinExistence type="predicted"/>
<accession>A0A1G9WFL7</accession>
<keyword evidence="4" id="KW-1185">Reference proteome</keyword>
<dbReference type="InterPro" id="IPR008160">
    <property type="entry name" value="Collagen"/>
</dbReference>
<feature type="chain" id="PRO_5011529645" evidence="2">
    <location>
        <begin position="24"/>
        <end position="265"/>
    </location>
</feature>
<keyword evidence="3" id="KW-0176">Collagen</keyword>
<feature type="signal peptide" evidence="2">
    <location>
        <begin position="1"/>
        <end position="23"/>
    </location>
</feature>
<gene>
    <name evidence="3" type="ORF">SAMN04488514_11580</name>
</gene>
<keyword evidence="2" id="KW-0732">Signal</keyword>
<dbReference type="EMBL" id="FNGV01000015">
    <property type="protein sequence ID" value="SDM83021.1"/>
    <property type="molecule type" value="Genomic_DNA"/>
</dbReference>
<dbReference type="Pfam" id="PF01391">
    <property type="entry name" value="Collagen"/>
    <property type="match status" value="1"/>
</dbReference>
<dbReference type="Proteomes" id="UP000199440">
    <property type="component" value="Unassembled WGS sequence"/>
</dbReference>